<dbReference type="OrthoDB" id="27917at2759"/>
<evidence type="ECO:0000256" key="4">
    <source>
        <dbReference type="ARBA" id="ARBA00022737"/>
    </source>
</evidence>
<sequence length="558" mass="62669">MSGLGGFQQLKDTTPVVLDPGILGKLWGIAPTIDVTKATQNEIARNLSEQIAERIHKTTSLQINANVKIIDNLWGFDKLTELKLDNNCVEKIENIDHLVTLTSLDLSFNAIETLEGLAPLTNLTDLNVSSNKISKLEGLETLSKLEILMLGHNNIGAPASGAEVDPKAQIRELKYLRQFRELQMLTLEANPVAENLDCEKYVISHCESLMYYNFRLVDDNMRKLAAERFNDDVVLIRAEEAEAEAAAASAAASQAKLDELKAANLLGFHGLFEAMFHEDPDFPKWSTMPGLDAPLDKYRESFAAMTGPFKAAMLAMHAQIQEQVATFYAEMASAREAVEAEAIDDIAAFDEWRRGALYPNLNALLQQAASNESMVDLFDDELEHKLLPAIQALEDKLMEMEIFQVEQFDDAVVKFERVINDITSNYSSDVISYVIALRDMETEFSSMSLKLGELLLEQFHDGSLEDDIPQSLGLLLNDKEAFVNMISASHDFRLDKINAKDDEFTLRNQQDVDAILDKIRHELRVRNRNRVQEIAQLTDQYRAEKVKIARDGLPQSML</sequence>
<dbReference type="Pfam" id="PF14580">
    <property type="entry name" value="LRR_9"/>
    <property type="match status" value="1"/>
</dbReference>
<dbReference type="PANTHER" id="PTHR45973">
    <property type="entry name" value="PROTEIN PHOSPHATASE 1 REGULATORY SUBUNIT SDS22-RELATED"/>
    <property type="match status" value="1"/>
</dbReference>
<dbReference type="GeneID" id="25568975"/>
<evidence type="ECO:0000256" key="3">
    <source>
        <dbReference type="ARBA" id="ARBA00022614"/>
    </source>
</evidence>
<keyword evidence="4" id="KW-0677">Repeat</keyword>
<evidence type="ECO:0000256" key="11">
    <source>
        <dbReference type="ARBA" id="ARBA00040950"/>
    </source>
</evidence>
<dbReference type="Gene3D" id="3.80.10.10">
    <property type="entry name" value="Ribonuclease Inhibitor"/>
    <property type="match status" value="1"/>
</dbReference>
<dbReference type="InterPro" id="IPR001611">
    <property type="entry name" value="Leu-rich_rpt"/>
</dbReference>
<evidence type="ECO:0000256" key="6">
    <source>
        <dbReference type="ARBA" id="ARBA00023054"/>
    </source>
</evidence>
<dbReference type="STRING" id="461836.A0A0L0DSB2"/>
<dbReference type="InterPro" id="IPR032675">
    <property type="entry name" value="LRR_dom_sf"/>
</dbReference>
<dbReference type="SUPFAM" id="SSF52058">
    <property type="entry name" value="L domain-like"/>
    <property type="match status" value="1"/>
</dbReference>
<dbReference type="EMBL" id="GL349497">
    <property type="protein sequence ID" value="KNC55229.1"/>
    <property type="molecule type" value="Genomic_DNA"/>
</dbReference>
<dbReference type="InterPro" id="IPR050576">
    <property type="entry name" value="Cilia_flagella_integrity"/>
</dbReference>
<evidence type="ECO:0000256" key="5">
    <source>
        <dbReference type="ARBA" id="ARBA00022846"/>
    </source>
</evidence>
<dbReference type="PANTHER" id="PTHR45973:SF12">
    <property type="entry name" value="DYNEIN REGULATORY COMPLEX SUBUNIT 3"/>
    <property type="match status" value="1"/>
</dbReference>
<dbReference type="eggNOG" id="KOG0531">
    <property type="taxonomic scope" value="Eukaryota"/>
</dbReference>
<accession>A0A0L0DSB2</accession>
<dbReference type="AlphaFoldDB" id="A0A0L0DSB2"/>
<keyword evidence="8" id="KW-0206">Cytoskeleton</keyword>
<keyword evidence="5" id="KW-0282">Flagellum</keyword>
<dbReference type="PROSITE" id="PS51450">
    <property type="entry name" value="LRR"/>
    <property type="match status" value="3"/>
</dbReference>
<organism evidence="12 13">
    <name type="scientific">Thecamonas trahens ATCC 50062</name>
    <dbReference type="NCBI Taxonomy" id="461836"/>
    <lineage>
        <taxon>Eukaryota</taxon>
        <taxon>Apusozoa</taxon>
        <taxon>Apusomonadida</taxon>
        <taxon>Apusomonadidae</taxon>
        <taxon>Thecamonas</taxon>
    </lineage>
</organism>
<dbReference type="SMART" id="SM00365">
    <property type="entry name" value="LRR_SD22"/>
    <property type="match status" value="4"/>
</dbReference>
<dbReference type="GO" id="GO:0005929">
    <property type="term" value="C:cilium"/>
    <property type="evidence" value="ECO:0007669"/>
    <property type="project" value="TreeGrafter"/>
</dbReference>
<comment type="subcellular location">
    <subcellularLocation>
        <location evidence="1">Cytoplasm</location>
        <location evidence="1">Cytoskeleton</location>
        <location evidence="1">Flagellum axoneme</location>
    </subcellularLocation>
</comment>
<keyword evidence="6" id="KW-0175">Coiled coil</keyword>
<reference evidence="12 13" key="1">
    <citation type="submission" date="2010-05" db="EMBL/GenBank/DDBJ databases">
        <title>The Genome Sequence of Thecamonas trahens ATCC 50062.</title>
        <authorList>
            <consortium name="The Broad Institute Genome Sequencing Platform"/>
            <person name="Russ C."/>
            <person name="Cuomo C."/>
            <person name="Shea T."/>
            <person name="Young S.K."/>
            <person name="Zeng Q."/>
            <person name="Koehrsen M."/>
            <person name="Haas B."/>
            <person name="Borodovsky M."/>
            <person name="Guigo R."/>
            <person name="Alvarado L."/>
            <person name="Berlin A."/>
            <person name="Bochicchio J."/>
            <person name="Borenstein D."/>
            <person name="Chapman S."/>
            <person name="Chen Z."/>
            <person name="Freedman E."/>
            <person name="Gellesch M."/>
            <person name="Goldberg J."/>
            <person name="Griggs A."/>
            <person name="Gujja S."/>
            <person name="Heilman E."/>
            <person name="Heiman D."/>
            <person name="Hepburn T."/>
            <person name="Howarth C."/>
            <person name="Jen D."/>
            <person name="Larson L."/>
            <person name="Mehta T."/>
            <person name="Park D."/>
            <person name="Pearson M."/>
            <person name="Roberts A."/>
            <person name="Saif S."/>
            <person name="Shenoy N."/>
            <person name="Sisk P."/>
            <person name="Stolte C."/>
            <person name="Sykes S."/>
            <person name="Thomson T."/>
            <person name="Walk T."/>
            <person name="White J."/>
            <person name="Yandava C."/>
            <person name="Burger G."/>
            <person name="Gray M.W."/>
            <person name="Holland P.W.H."/>
            <person name="King N."/>
            <person name="Lang F.B.F."/>
            <person name="Roger A.J."/>
            <person name="Ruiz-Trillo I."/>
            <person name="Lander E."/>
            <person name="Nusbaum C."/>
        </authorList>
    </citation>
    <scope>NUCLEOTIDE SEQUENCE [LARGE SCALE GENOMIC DNA]</scope>
    <source>
        <strain evidence="12 13">ATCC 50062</strain>
    </source>
</reference>
<evidence type="ECO:0000256" key="10">
    <source>
        <dbReference type="ARBA" id="ARBA00038378"/>
    </source>
</evidence>
<keyword evidence="13" id="KW-1185">Reference proteome</keyword>
<keyword evidence="2" id="KW-0963">Cytoplasm</keyword>
<proteinExistence type="inferred from homology"/>
<evidence type="ECO:0000313" key="13">
    <source>
        <dbReference type="Proteomes" id="UP000054408"/>
    </source>
</evidence>
<keyword evidence="7" id="KW-0969">Cilium</keyword>
<evidence type="ECO:0000313" key="12">
    <source>
        <dbReference type="EMBL" id="KNC55229.1"/>
    </source>
</evidence>
<evidence type="ECO:0000256" key="1">
    <source>
        <dbReference type="ARBA" id="ARBA00004611"/>
    </source>
</evidence>
<comment type="similarity">
    <text evidence="10">Belongs to the DRC3 family.</text>
</comment>
<dbReference type="RefSeq" id="XP_013753159.1">
    <property type="nucleotide sequence ID" value="XM_013897705.1"/>
</dbReference>
<name>A0A0L0DSB2_THETB</name>
<protein>
    <recommendedName>
        <fullName evidence="11">Dynein regulatory complex subunit 3</fullName>
    </recommendedName>
</protein>
<dbReference type="OMA" id="QYNCPNE"/>
<evidence type="ECO:0000256" key="7">
    <source>
        <dbReference type="ARBA" id="ARBA00023069"/>
    </source>
</evidence>
<keyword evidence="9" id="KW-0966">Cell projection</keyword>
<evidence type="ECO:0000256" key="9">
    <source>
        <dbReference type="ARBA" id="ARBA00023273"/>
    </source>
</evidence>
<gene>
    <name evidence="12" type="ORF">AMSG_10859</name>
</gene>
<dbReference type="Proteomes" id="UP000054408">
    <property type="component" value="Unassembled WGS sequence"/>
</dbReference>
<evidence type="ECO:0000256" key="2">
    <source>
        <dbReference type="ARBA" id="ARBA00022490"/>
    </source>
</evidence>
<keyword evidence="3" id="KW-0433">Leucine-rich repeat</keyword>
<evidence type="ECO:0000256" key="8">
    <source>
        <dbReference type="ARBA" id="ARBA00023212"/>
    </source>
</evidence>